<dbReference type="PANTHER" id="PTHR35531">
    <property type="entry name" value="INNER MEMBRANE PROTEIN YBCI-RELATED"/>
    <property type="match status" value="1"/>
</dbReference>
<dbReference type="KEGG" id="stae:HNV11_23765"/>
<accession>A0A6M5YHR0</accession>
<feature type="transmembrane region" description="Helical" evidence="2">
    <location>
        <begin position="70"/>
        <end position="88"/>
    </location>
</feature>
<evidence type="ECO:0000256" key="2">
    <source>
        <dbReference type="SAM" id="Phobius"/>
    </source>
</evidence>
<feature type="transmembrane region" description="Helical" evidence="2">
    <location>
        <begin position="148"/>
        <end position="170"/>
    </location>
</feature>
<evidence type="ECO:0000313" key="4">
    <source>
        <dbReference type="Proteomes" id="UP000502756"/>
    </source>
</evidence>
<gene>
    <name evidence="3" type="ORF">HNV11_23765</name>
</gene>
<evidence type="ECO:0000256" key="1">
    <source>
        <dbReference type="SAM" id="Coils"/>
    </source>
</evidence>
<sequence length="420" mass="48290">MQSFNHVAGGFAFTGILASFADVNIFADADVMAVVWVAAVLPDIDHTKSISGKVVYPLAHWLQIKYGHRTVTHSIFFYIAVVVIVQAADNLFHLHYTLPVALALGSHLIFDMCTRQGIPLFYPFSRRPAVLPANPKLRLSASDYRSEAIVFLLFCCLNVFSYPLMAAGFWNKYNRAFATFDHLESEVRRKPGDYELRLLTPEQDTVTATLVEQKPAELVVYRQSQFRKFDTQQSRLIDFRRLPTHHQFVTINLINVSCDSLNTYMKLPVVKVTAQADSNELFYFEGPIMKKGLNLTIDYPNEARFQQLAIDNRQTEFQLKMLIAQYNVEKAQYNQKLSELKMLRVALHNETTRTGVNDYDEGVRRERIKEYTKQISEFVNPLPPSTEIYHVQRAMLEMKLRENAHLNATILIWQAQANQN</sequence>
<keyword evidence="4" id="KW-1185">Reference proteome</keyword>
<dbReference type="InterPro" id="IPR007404">
    <property type="entry name" value="YdjM-like"/>
</dbReference>
<feature type="coiled-coil region" evidence="1">
    <location>
        <begin position="323"/>
        <end position="350"/>
    </location>
</feature>
<keyword evidence="1" id="KW-0175">Coiled coil</keyword>
<dbReference type="GO" id="GO:0016787">
    <property type="term" value="F:hydrolase activity"/>
    <property type="evidence" value="ECO:0007669"/>
    <property type="project" value="UniProtKB-KW"/>
</dbReference>
<keyword evidence="3" id="KW-0378">Hydrolase</keyword>
<geneLocation type="plasmid" evidence="4">
    <name>pts</name>
</geneLocation>
<name>A0A6M5YHR0_9BACT</name>
<organism evidence="3 4">
    <name type="scientific">Spirosoma taeanense</name>
    <dbReference type="NCBI Taxonomy" id="2735870"/>
    <lineage>
        <taxon>Bacteria</taxon>
        <taxon>Pseudomonadati</taxon>
        <taxon>Bacteroidota</taxon>
        <taxon>Cytophagia</taxon>
        <taxon>Cytophagales</taxon>
        <taxon>Cytophagaceae</taxon>
        <taxon>Spirosoma</taxon>
    </lineage>
</organism>
<keyword evidence="2" id="KW-1133">Transmembrane helix</keyword>
<dbReference type="Pfam" id="PF04307">
    <property type="entry name" value="YdjM"/>
    <property type="match status" value="1"/>
</dbReference>
<protein>
    <submittedName>
        <fullName evidence="3">Metal-dependent hydrolase</fullName>
    </submittedName>
</protein>
<dbReference type="PANTHER" id="PTHR35531:SF1">
    <property type="entry name" value="INNER MEMBRANE PROTEIN YBCI-RELATED"/>
    <property type="match status" value="1"/>
</dbReference>
<reference evidence="3 4" key="1">
    <citation type="submission" date="2020-05" db="EMBL/GenBank/DDBJ databases">
        <title>Genome sequencing of Spirosoma sp. TS118.</title>
        <authorList>
            <person name="Lee J.-H."/>
            <person name="Jeong S."/>
            <person name="Zhao L."/>
            <person name="Jung J.-H."/>
            <person name="Kim M.-K."/>
            <person name="Lim S."/>
        </authorList>
    </citation>
    <scope>NUCLEOTIDE SEQUENCE [LARGE SCALE GENOMIC DNA]</scope>
    <source>
        <strain evidence="3 4">TS118</strain>
        <plasmid evidence="4">pts</plasmid>
    </source>
</reference>
<dbReference type="RefSeq" id="WP_171742320.1">
    <property type="nucleotide sequence ID" value="NZ_CP053436.1"/>
</dbReference>
<proteinExistence type="predicted"/>
<evidence type="ECO:0000313" key="3">
    <source>
        <dbReference type="EMBL" id="QJW92492.1"/>
    </source>
</evidence>
<dbReference type="AlphaFoldDB" id="A0A6M5YHR0"/>
<keyword evidence="2" id="KW-0472">Membrane</keyword>
<keyword evidence="3" id="KW-0614">Plasmid</keyword>
<dbReference type="Proteomes" id="UP000502756">
    <property type="component" value="Plasmid pTS"/>
</dbReference>
<dbReference type="EMBL" id="CP053436">
    <property type="protein sequence ID" value="QJW92492.1"/>
    <property type="molecule type" value="Genomic_DNA"/>
</dbReference>
<keyword evidence="2" id="KW-0812">Transmembrane</keyword>